<evidence type="ECO:0008006" key="4">
    <source>
        <dbReference type="Google" id="ProtNLM"/>
    </source>
</evidence>
<sequence>MRANIMSAWLCAADAAAVEVWADDGAADDVASFEAELLHAPMAATAVSAASPVTTVFVIFTTHAFRRCYMGLPSRLPAAGRALLVVL</sequence>
<dbReference type="RefSeq" id="WP_243072873.1">
    <property type="nucleotide sequence ID" value="NZ_JAIVFL010000001.1"/>
</dbReference>
<organism evidence="2 3">
    <name type="scientific">Candidatus Mycolicibacterium alkanivorans</name>
    <dbReference type="NCBI Taxonomy" id="2954114"/>
    <lineage>
        <taxon>Bacteria</taxon>
        <taxon>Bacillati</taxon>
        <taxon>Actinomycetota</taxon>
        <taxon>Actinomycetes</taxon>
        <taxon>Mycobacteriales</taxon>
        <taxon>Mycobacteriaceae</taxon>
        <taxon>Mycolicibacterium</taxon>
    </lineage>
</organism>
<gene>
    <name evidence="2" type="ORF">K9U37_18220</name>
</gene>
<comment type="caution">
    <text evidence="2">The sequence shown here is derived from an EMBL/GenBank/DDBJ whole genome shotgun (WGS) entry which is preliminary data.</text>
</comment>
<accession>A0ABS9YZP8</accession>
<reference evidence="2" key="1">
    <citation type="journal article" date="2022" name="ISME J.">
        <title>Identification of active gaseous-alkane degraders at natural gas seeps.</title>
        <authorList>
            <person name="Farhan Ul Haque M."/>
            <person name="Hernandez M."/>
            <person name="Crombie A.T."/>
            <person name="Murrell J.C."/>
        </authorList>
    </citation>
    <scope>NUCLEOTIDE SEQUENCE</scope>
    <source>
        <strain evidence="2">ANDR5</strain>
    </source>
</reference>
<protein>
    <recommendedName>
        <fullName evidence="4">Secreted protein</fullName>
    </recommendedName>
</protein>
<keyword evidence="3" id="KW-1185">Reference proteome</keyword>
<dbReference type="Proteomes" id="UP001139068">
    <property type="component" value="Unassembled WGS sequence"/>
</dbReference>
<dbReference type="EMBL" id="JAIVFL010000001">
    <property type="protein sequence ID" value="MCI4676709.1"/>
    <property type="molecule type" value="Genomic_DNA"/>
</dbReference>
<proteinExistence type="predicted"/>
<keyword evidence="1" id="KW-1133">Transmembrane helix</keyword>
<evidence type="ECO:0000313" key="3">
    <source>
        <dbReference type="Proteomes" id="UP001139068"/>
    </source>
</evidence>
<keyword evidence="1" id="KW-0472">Membrane</keyword>
<name>A0ABS9YZP8_9MYCO</name>
<evidence type="ECO:0000256" key="1">
    <source>
        <dbReference type="SAM" id="Phobius"/>
    </source>
</evidence>
<keyword evidence="1" id="KW-0812">Transmembrane</keyword>
<evidence type="ECO:0000313" key="2">
    <source>
        <dbReference type="EMBL" id="MCI4676709.1"/>
    </source>
</evidence>
<feature type="transmembrane region" description="Helical" evidence="1">
    <location>
        <begin position="38"/>
        <end position="60"/>
    </location>
</feature>